<dbReference type="Pfam" id="PF23074">
    <property type="entry name" value="PH_FT_N"/>
    <property type="match status" value="1"/>
</dbReference>
<evidence type="ECO:0000259" key="3">
    <source>
        <dbReference type="Pfam" id="PF23076"/>
    </source>
</evidence>
<dbReference type="Proteomes" id="UP000002058">
    <property type="component" value="Unassembled WGS sequence"/>
</dbReference>
<feature type="domain" description="PH" evidence="3">
    <location>
        <begin position="407"/>
        <end position="518"/>
    </location>
</feature>
<feature type="compositionally biased region" description="Low complexity" evidence="1">
    <location>
        <begin position="235"/>
        <end position="253"/>
    </location>
</feature>
<evidence type="ECO:0000256" key="1">
    <source>
        <dbReference type="SAM" id="MobiDB-lite"/>
    </source>
</evidence>
<dbReference type="InterPro" id="IPR057081">
    <property type="entry name" value="PH_N"/>
</dbReference>
<dbReference type="VEuPathDB" id="FungiDB:UREG_07428"/>
<dbReference type="Pfam" id="PF23076">
    <property type="entry name" value="PH_FT_C"/>
    <property type="match status" value="1"/>
</dbReference>
<dbReference type="GeneID" id="8444541"/>
<proteinExistence type="predicted"/>
<dbReference type="EMBL" id="CH476619">
    <property type="protein sequence ID" value="EEP82563.1"/>
    <property type="molecule type" value="Genomic_DNA"/>
</dbReference>
<name>C4JZ27_UNCRE</name>
<dbReference type="InParanoid" id="C4JZ27"/>
<evidence type="ECO:0000313" key="4">
    <source>
        <dbReference type="EMBL" id="EEP82563.1"/>
    </source>
</evidence>
<sequence length="525" mass="59808">MSLVDLARATEGIAMPLAHFIDKVATRSADIASVVSELYAISSALRTLDTLKLSPLFDLIDGDLEMVARASLRHTIGDFMDLFQRMNAAGPVDYDQTEKSDQAMMATIRKALAPLRVAQDKRYAETMDKRKRQQQQQQQQHQQQQQQQQHTHPLFPLHPHFQHQQQPQPQPQPQQQHQQPPPPPPQPPKPPSASRPRTPDARRHSRHARKAAEMTQRGSWERERPSPSAPPPISPSFSEGSPISSHPSPVSVNAETASSLSSSSYNFVNGVRHWSVKLFGMQMKSSTPLTITGDISFPGKPQLSMIFYIRDRDHRTRVLCRVRTSKTRTVYSTTPITSLQIYRNGSCLQLCRKDPEDEDDLIMWANLQFSSIEKMVLFFCTFLALRGQDSSHPVTKITDHELRGELQLFGGDIQDDNFLHTLQILKDHESKSVRLQASVSDGELERVPIWSAFIHPYFRKKGWIQKVGPKVVYISEMQRMTFIDSEEYTPQISSRGDHVLTFLSERETDGFMRVIEGLIKHSRPR</sequence>
<keyword evidence="5" id="KW-1185">Reference proteome</keyword>
<protein>
    <submittedName>
        <fullName evidence="4">Uncharacterized protein</fullName>
    </submittedName>
</protein>
<feature type="domain" description="PH" evidence="2">
    <location>
        <begin position="296"/>
        <end position="405"/>
    </location>
</feature>
<dbReference type="HOGENOM" id="CLU_031212_2_0_1"/>
<dbReference type="OrthoDB" id="4204025at2759"/>
<evidence type="ECO:0000259" key="2">
    <source>
        <dbReference type="Pfam" id="PF23074"/>
    </source>
</evidence>
<gene>
    <name evidence="4" type="ORF">UREG_07428</name>
</gene>
<organism evidence="4 5">
    <name type="scientific">Uncinocarpus reesii (strain UAMH 1704)</name>
    <dbReference type="NCBI Taxonomy" id="336963"/>
    <lineage>
        <taxon>Eukaryota</taxon>
        <taxon>Fungi</taxon>
        <taxon>Dikarya</taxon>
        <taxon>Ascomycota</taxon>
        <taxon>Pezizomycotina</taxon>
        <taxon>Eurotiomycetes</taxon>
        <taxon>Eurotiomycetidae</taxon>
        <taxon>Onygenales</taxon>
        <taxon>Onygenaceae</taxon>
        <taxon>Uncinocarpus</taxon>
    </lineage>
</organism>
<accession>C4JZ27</accession>
<feature type="compositionally biased region" description="Low complexity" evidence="1">
    <location>
        <begin position="134"/>
        <end position="178"/>
    </location>
</feature>
<dbReference type="InterPro" id="IPR057082">
    <property type="entry name" value="PH_C"/>
</dbReference>
<dbReference type="AlphaFoldDB" id="C4JZ27"/>
<feature type="compositionally biased region" description="Pro residues" evidence="1">
    <location>
        <begin position="179"/>
        <end position="193"/>
    </location>
</feature>
<dbReference type="OMA" id="IPYVGES"/>
<reference evidence="5" key="1">
    <citation type="journal article" date="2009" name="Genome Res.">
        <title>Comparative genomic analyses of the human fungal pathogens Coccidioides and their relatives.</title>
        <authorList>
            <person name="Sharpton T.J."/>
            <person name="Stajich J.E."/>
            <person name="Rounsley S.D."/>
            <person name="Gardner M.J."/>
            <person name="Wortman J.R."/>
            <person name="Jordar V.S."/>
            <person name="Maiti R."/>
            <person name="Kodira C.D."/>
            <person name="Neafsey D.E."/>
            <person name="Zeng Q."/>
            <person name="Hung C.-Y."/>
            <person name="McMahan C."/>
            <person name="Muszewska A."/>
            <person name="Grynberg M."/>
            <person name="Mandel M.A."/>
            <person name="Kellner E.M."/>
            <person name="Barker B.M."/>
            <person name="Galgiani J.N."/>
            <person name="Orbach M.J."/>
            <person name="Kirkland T.N."/>
            <person name="Cole G.T."/>
            <person name="Henn M.R."/>
            <person name="Birren B.W."/>
            <person name="Taylor J.W."/>
        </authorList>
    </citation>
    <scope>NUCLEOTIDE SEQUENCE [LARGE SCALE GENOMIC DNA]</scope>
    <source>
        <strain evidence="5">UAMH 1704</strain>
    </source>
</reference>
<feature type="region of interest" description="Disordered" evidence="1">
    <location>
        <begin position="123"/>
        <end position="253"/>
    </location>
</feature>
<evidence type="ECO:0000313" key="5">
    <source>
        <dbReference type="Proteomes" id="UP000002058"/>
    </source>
</evidence>
<dbReference type="eggNOG" id="ENOG502SUJA">
    <property type="taxonomic scope" value="Eukaryota"/>
</dbReference>
<dbReference type="RefSeq" id="XP_002582655.1">
    <property type="nucleotide sequence ID" value="XM_002582609.1"/>
</dbReference>
<dbReference type="KEGG" id="ure:UREG_07428"/>